<keyword evidence="8 10" id="KW-0460">Magnesium</keyword>
<dbReference type="SUPFAM" id="SSF52540">
    <property type="entry name" value="P-loop containing nucleoside triphosphate hydrolases"/>
    <property type="match status" value="1"/>
</dbReference>
<protein>
    <recommendedName>
        <fullName evidence="10">tRNA dimethylallyltransferase</fullName>
        <ecNumber evidence="10">2.5.1.75</ecNumber>
    </recommendedName>
    <alternativeName>
        <fullName evidence="10">Dimethylallyl diphosphate:tRNA dimethylallyltransferase</fullName>
        <shortName evidence="10">DMAPP:tRNA dimethylallyltransferase</shortName>
        <shortName evidence="10">DMATase</shortName>
    </alternativeName>
    <alternativeName>
        <fullName evidence="10">Isopentenyl-diphosphate:tRNA isopentenyltransferase</fullName>
        <shortName evidence="10">IPP transferase</shortName>
        <shortName evidence="10">IPPT</shortName>
        <shortName evidence="10">IPTase</shortName>
    </alternativeName>
</protein>
<evidence type="ECO:0000256" key="6">
    <source>
        <dbReference type="ARBA" id="ARBA00022741"/>
    </source>
</evidence>
<dbReference type="EC" id="2.5.1.75" evidence="10"/>
<evidence type="ECO:0000256" key="2">
    <source>
        <dbReference type="ARBA" id="ARBA00003213"/>
    </source>
</evidence>
<comment type="caution">
    <text evidence="10">Lacks conserved residue(s) required for the propagation of feature annotation.</text>
</comment>
<comment type="caution">
    <text evidence="14">The sequence shown here is derived from an EMBL/GenBank/DDBJ whole genome shotgun (WGS) entry which is preliminary data.</text>
</comment>
<evidence type="ECO:0000256" key="5">
    <source>
        <dbReference type="ARBA" id="ARBA00022694"/>
    </source>
</evidence>
<evidence type="ECO:0000313" key="15">
    <source>
        <dbReference type="Proteomes" id="UP000824087"/>
    </source>
</evidence>
<evidence type="ECO:0000256" key="7">
    <source>
        <dbReference type="ARBA" id="ARBA00022840"/>
    </source>
</evidence>
<dbReference type="NCBIfam" id="TIGR00174">
    <property type="entry name" value="miaA"/>
    <property type="match status" value="1"/>
</dbReference>
<evidence type="ECO:0000256" key="12">
    <source>
        <dbReference type="RuleBase" id="RU003784"/>
    </source>
</evidence>
<keyword evidence="7 10" id="KW-0067">ATP-binding</keyword>
<gene>
    <name evidence="10 14" type="primary">miaA</name>
    <name evidence="14" type="ORF">IAD49_04425</name>
</gene>
<keyword evidence="5 10" id="KW-0819">tRNA processing</keyword>
<dbReference type="Pfam" id="PF01715">
    <property type="entry name" value="IPPT"/>
    <property type="match status" value="1"/>
</dbReference>
<reference evidence="14" key="2">
    <citation type="journal article" date="2021" name="PeerJ">
        <title>Extensive microbial diversity within the chicken gut microbiome revealed by metagenomics and culture.</title>
        <authorList>
            <person name="Gilroy R."/>
            <person name="Ravi A."/>
            <person name="Getino M."/>
            <person name="Pursley I."/>
            <person name="Horton D.L."/>
            <person name="Alikhan N.F."/>
            <person name="Baker D."/>
            <person name="Gharbi K."/>
            <person name="Hall N."/>
            <person name="Watson M."/>
            <person name="Adriaenssens E.M."/>
            <person name="Foster-Nyarko E."/>
            <person name="Jarju S."/>
            <person name="Secka A."/>
            <person name="Antonio M."/>
            <person name="Oren A."/>
            <person name="Chaudhuri R.R."/>
            <person name="La Ragione R."/>
            <person name="Hildebrand F."/>
            <person name="Pallen M.J."/>
        </authorList>
    </citation>
    <scope>NUCLEOTIDE SEQUENCE</scope>
    <source>
        <strain evidence="14">CHK197-8231</strain>
    </source>
</reference>
<keyword evidence="6 10" id="KW-0547">Nucleotide-binding</keyword>
<sequence length="295" mass="34995">MKKVIVIVGPTGVGKTKMSIELAKKFDGEVINADSTQVYRDLDIATAKVTEDEKEEVPHHLLDIKNIDEDYTVYHYQQDARKIIDDILSRGKTPIMVGGTGLYIKAALYDYQFSEESQNEVDYEQFDDETLYRKLLEVDPETEIHPNNRKRIIRALQYYEVHKEPMSMKEKTERILIPHVMIGLTTNRERLYDRINERVDEMIEDGLLNEAKKIYDTKIRSKAVMTPIGYKELFPYFDGTQSLEECISLMKQRSRHYAKRQYTWFRNQMKVHWFDVDFDHFERTVEEVERYIKAQ</sequence>
<dbReference type="HAMAP" id="MF_00185">
    <property type="entry name" value="IPP_trans"/>
    <property type="match status" value="1"/>
</dbReference>
<dbReference type="AlphaFoldDB" id="A0A9D1L3P1"/>
<evidence type="ECO:0000313" key="14">
    <source>
        <dbReference type="EMBL" id="HIU22806.1"/>
    </source>
</evidence>
<feature type="binding site" evidence="10">
    <location>
        <begin position="9"/>
        <end position="16"/>
    </location>
    <ligand>
        <name>ATP</name>
        <dbReference type="ChEBI" id="CHEBI:30616"/>
    </ligand>
</feature>
<dbReference type="GO" id="GO:0005524">
    <property type="term" value="F:ATP binding"/>
    <property type="evidence" value="ECO:0007669"/>
    <property type="project" value="UniProtKB-UniRule"/>
</dbReference>
<accession>A0A9D1L3P1</accession>
<dbReference type="InterPro" id="IPR018022">
    <property type="entry name" value="IPT"/>
</dbReference>
<evidence type="ECO:0000256" key="8">
    <source>
        <dbReference type="ARBA" id="ARBA00022842"/>
    </source>
</evidence>
<dbReference type="InterPro" id="IPR039657">
    <property type="entry name" value="Dimethylallyltransferase"/>
</dbReference>
<evidence type="ECO:0000256" key="10">
    <source>
        <dbReference type="HAMAP-Rule" id="MF_00185"/>
    </source>
</evidence>
<feature type="site" description="Interaction with substrate tRNA" evidence="10">
    <location>
        <position position="100"/>
    </location>
</feature>
<proteinExistence type="inferred from homology"/>
<comment type="subunit">
    <text evidence="10">Monomer.</text>
</comment>
<evidence type="ECO:0000256" key="9">
    <source>
        <dbReference type="ARBA" id="ARBA00049563"/>
    </source>
</evidence>
<comment type="similarity">
    <text evidence="3 10 13">Belongs to the IPP transferase family.</text>
</comment>
<comment type="catalytic activity">
    <reaction evidence="9 10 11">
        <text>adenosine(37) in tRNA + dimethylallyl diphosphate = N(6)-dimethylallyladenosine(37) in tRNA + diphosphate</text>
        <dbReference type="Rhea" id="RHEA:26482"/>
        <dbReference type="Rhea" id="RHEA-COMP:10162"/>
        <dbReference type="Rhea" id="RHEA-COMP:10375"/>
        <dbReference type="ChEBI" id="CHEBI:33019"/>
        <dbReference type="ChEBI" id="CHEBI:57623"/>
        <dbReference type="ChEBI" id="CHEBI:74411"/>
        <dbReference type="ChEBI" id="CHEBI:74415"/>
        <dbReference type="EC" id="2.5.1.75"/>
    </reaction>
</comment>
<keyword evidence="4 10" id="KW-0808">Transferase</keyword>
<comment type="function">
    <text evidence="2 10 12">Catalyzes the transfer of a dimethylallyl group onto the adenine at position 37 in tRNAs that read codons beginning with uridine, leading to the formation of N6-(dimethylallyl)adenosine (i(6)A).</text>
</comment>
<dbReference type="InterPro" id="IPR027417">
    <property type="entry name" value="P-loop_NTPase"/>
</dbReference>
<dbReference type="PANTHER" id="PTHR11088:SF60">
    <property type="entry name" value="TRNA DIMETHYLALLYLTRANSFERASE"/>
    <property type="match status" value="1"/>
</dbReference>
<dbReference type="GO" id="GO:0006400">
    <property type="term" value="P:tRNA modification"/>
    <property type="evidence" value="ECO:0007669"/>
    <property type="project" value="TreeGrafter"/>
</dbReference>
<feature type="binding site" evidence="10">
    <location>
        <begin position="11"/>
        <end position="16"/>
    </location>
    <ligand>
        <name>substrate</name>
    </ligand>
</feature>
<evidence type="ECO:0000256" key="1">
    <source>
        <dbReference type="ARBA" id="ARBA00001946"/>
    </source>
</evidence>
<reference evidence="14" key="1">
    <citation type="submission" date="2020-10" db="EMBL/GenBank/DDBJ databases">
        <authorList>
            <person name="Gilroy R."/>
        </authorList>
    </citation>
    <scope>NUCLEOTIDE SEQUENCE</scope>
    <source>
        <strain evidence="14">CHK197-8231</strain>
    </source>
</reference>
<dbReference type="Proteomes" id="UP000824087">
    <property type="component" value="Unassembled WGS sequence"/>
</dbReference>
<evidence type="ECO:0000256" key="4">
    <source>
        <dbReference type="ARBA" id="ARBA00022679"/>
    </source>
</evidence>
<dbReference type="Gene3D" id="1.10.20.140">
    <property type="match status" value="1"/>
</dbReference>
<name>A0A9D1L3P1_9BACT</name>
<organism evidence="14 15">
    <name type="scientific">Candidatus Fimihabitans intestinipullorum</name>
    <dbReference type="NCBI Taxonomy" id="2840820"/>
    <lineage>
        <taxon>Bacteria</taxon>
        <taxon>Bacillati</taxon>
        <taxon>Mycoplasmatota</taxon>
        <taxon>Mycoplasmatota incertae sedis</taxon>
        <taxon>Candidatus Fimihabitans</taxon>
    </lineage>
</organism>
<comment type="cofactor">
    <cofactor evidence="1 10">
        <name>Mg(2+)</name>
        <dbReference type="ChEBI" id="CHEBI:18420"/>
    </cofactor>
</comment>
<feature type="region of interest" description="Interaction with substrate tRNA" evidence="10">
    <location>
        <begin position="34"/>
        <end position="37"/>
    </location>
</feature>
<evidence type="ECO:0000256" key="11">
    <source>
        <dbReference type="RuleBase" id="RU003783"/>
    </source>
</evidence>
<dbReference type="EMBL" id="DVML01000025">
    <property type="protein sequence ID" value="HIU22806.1"/>
    <property type="molecule type" value="Genomic_DNA"/>
</dbReference>
<dbReference type="GO" id="GO:0052381">
    <property type="term" value="F:tRNA dimethylallyltransferase activity"/>
    <property type="evidence" value="ECO:0007669"/>
    <property type="project" value="UniProtKB-UniRule"/>
</dbReference>
<evidence type="ECO:0000256" key="3">
    <source>
        <dbReference type="ARBA" id="ARBA00005842"/>
    </source>
</evidence>
<evidence type="ECO:0000256" key="13">
    <source>
        <dbReference type="RuleBase" id="RU003785"/>
    </source>
</evidence>
<dbReference type="Gene3D" id="3.40.50.300">
    <property type="entry name" value="P-loop containing nucleotide triphosphate hydrolases"/>
    <property type="match status" value="1"/>
</dbReference>
<dbReference type="PANTHER" id="PTHR11088">
    <property type="entry name" value="TRNA DIMETHYLALLYLTRANSFERASE"/>
    <property type="match status" value="1"/>
</dbReference>